<feature type="domain" description="Histidine kinase" evidence="12">
    <location>
        <begin position="264"/>
        <end position="465"/>
    </location>
</feature>
<keyword evidence="5" id="KW-0808">Transferase</keyword>
<evidence type="ECO:0000256" key="11">
    <source>
        <dbReference type="SAM" id="Phobius"/>
    </source>
</evidence>
<dbReference type="PRINTS" id="PR00344">
    <property type="entry name" value="BCTRLSENSOR"/>
</dbReference>
<organism evidence="14 15">
    <name type="scientific">Caulobacter ginsengisoli</name>
    <dbReference type="NCBI Taxonomy" id="400775"/>
    <lineage>
        <taxon>Bacteria</taxon>
        <taxon>Pseudomonadati</taxon>
        <taxon>Pseudomonadota</taxon>
        <taxon>Alphaproteobacteria</taxon>
        <taxon>Caulobacterales</taxon>
        <taxon>Caulobacteraceae</taxon>
        <taxon>Caulobacter</taxon>
    </lineage>
</organism>
<dbReference type="InterPro" id="IPR003594">
    <property type="entry name" value="HATPase_dom"/>
</dbReference>
<dbReference type="GO" id="GO:0016301">
    <property type="term" value="F:kinase activity"/>
    <property type="evidence" value="ECO:0007669"/>
    <property type="project" value="UniProtKB-KW"/>
</dbReference>
<protein>
    <recommendedName>
        <fullName evidence="3">histidine kinase</fullName>
        <ecNumber evidence="3">2.7.13.3</ecNumber>
    </recommendedName>
</protein>
<evidence type="ECO:0000259" key="12">
    <source>
        <dbReference type="PROSITE" id="PS50109"/>
    </source>
</evidence>
<keyword evidence="4" id="KW-0597">Phosphoprotein</keyword>
<feature type="domain" description="HAMP" evidence="13">
    <location>
        <begin position="205"/>
        <end position="256"/>
    </location>
</feature>
<evidence type="ECO:0000259" key="13">
    <source>
        <dbReference type="PROSITE" id="PS50885"/>
    </source>
</evidence>
<dbReference type="PANTHER" id="PTHR45436:SF5">
    <property type="entry name" value="SENSOR HISTIDINE KINASE TRCS"/>
    <property type="match status" value="1"/>
</dbReference>
<proteinExistence type="predicted"/>
<dbReference type="InterPro" id="IPR005467">
    <property type="entry name" value="His_kinase_dom"/>
</dbReference>
<evidence type="ECO:0000256" key="8">
    <source>
        <dbReference type="ARBA" id="ARBA00022989"/>
    </source>
</evidence>
<evidence type="ECO:0000256" key="3">
    <source>
        <dbReference type="ARBA" id="ARBA00012438"/>
    </source>
</evidence>
<evidence type="ECO:0000256" key="4">
    <source>
        <dbReference type="ARBA" id="ARBA00022553"/>
    </source>
</evidence>
<comment type="catalytic activity">
    <reaction evidence="1">
        <text>ATP + protein L-histidine = ADP + protein N-phospho-L-histidine.</text>
        <dbReference type="EC" id="2.7.13.3"/>
    </reaction>
</comment>
<keyword evidence="8 11" id="KW-1133">Transmembrane helix</keyword>
<dbReference type="SMART" id="SM00387">
    <property type="entry name" value="HATPase_c"/>
    <property type="match status" value="1"/>
</dbReference>
<dbReference type="PANTHER" id="PTHR45436">
    <property type="entry name" value="SENSOR HISTIDINE KINASE YKOH"/>
    <property type="match status" value="1"/>
</dbReference>
<keyword evidence="7 14" id="KW-0418">Kinase</keyword>
<dbReference type="Pfam" id="PF02518">
    <property type="entry name" value="HATPase_c"/>
    <property type="match status" value="1"/>
</dbReference>
<keyword evidence="10 11" id="KW-0472">Membrane</keyword>
<evidence type="ECO:0000256" key="10">
    <source>
        <dbReference type="ARBA" id="ARBA00023136"/>
    </source>
</evidence>
<gene>
    <name evidence="14" type="ORF">QO010_001285</name>
</gene>
<dbReference type="InterPro" id="IPR003660">
    <property type="entry name" value="HAMP_dom"/>
</dbReference>
<dbReference type="SUPFAM" id="SSF47384">
    <property type="entry name" value="Homodimeric domain of signal transducing histidine kinase"/>
    <property type="match status" value="1"/>
</dbReference>
<name>A0ABU0IR74_9CAUL</name>
<feature type="transmembrane region" description="Helical" evidence="11">
    <location>
        <begin position="181"/>
        <end position="202"/>
    </location>
</feature>
<reference evidence="14 15" key="1">
    <citation type="submission" date="2023-07" db="EMBL/GenBank/DDBJ databases">
        <title>Genomic Encyclopedia of Type Strains, Phase IV (KMG-IV): sequencing the most valuable type-strain genomes for metagenomic binning, comparative biology and taxonomic classification.</title>
        <authorList>
            <person name="Goeker M."/>
        </authorList>
    </citation>
    <scope>NUCLEOTIDE SEQUENCE [LARGE SCALE GENOMIC DNA]</scope>
    <source>
        <strain evidence="14 15">DSM 18695</strain>
    </source>
</reference>
<evidence type="ECO:0000256" key="6">
    <source>
        <dbReference type="ARBA" id="ARBA00022692"/>
    </source>
</evidence>
<dbReference type="InterPro" id="IPR036097">
    <property type="entry name" value="HisK_dim/P_sf"/>
</dbReference>
<dbReference type="RefSeq" id="WP_307347496.1">
    <property type="nucleotide sequence ID" value="NZ_JAUSVS010000002.1"/>
</dbReference>
<sequence length="466" mass="50430">MTFGDIRRSWSQSSLVGRLVLLATGWSLLALIITGVLLTTFFQQAALRRFDQPADEVLATLNSGVVVEDGQVVAPPLIDARATRAYSGRYWALAEPTPSGAAHTLVKSHSLFDKDLTVPRAALAQAAAKPGTVIRYDTVGPLNQPLRASLMQITLKADRPAPVLLLVAEDRTPVDQEARRFAIRTALALMILGAGVLAAVLVQVRIGLSPLFTLRREVADVRKGKADRLVGTYPSELAPLANELNALVAHNQDVVERQRTHVGNLAHALKTPLSVMLTEAQQQPGQLAQVVSHQADLMREQVDHHLRRARAAARAQTMGERTLVEPVLDELSRTLEKIFRDKGLEIDWVCPDDLCFRGERQDFLEIAGNVMENAGKFCKGRVRVTAQPDGPGRFRLTVEDDGSGLPPDRRGEVLKRGARLDESAPGSGLGLAIVDELARAYGGGLELAESALGGLKVVLTLPSAEN</sequence>
<keyword evidence="15" id="KW-1185">Reference proteome</keyword>
<dbReference type="InterPro" id="IPR036890">
    <property type="entry name" value="HATPase_C_sf"/>
</dbReference>
<evidence type="ECO:0000256" key="1">
    <source>
        <dbReference type="ARBA" id="ARBA00000085"/>
    </source>
</evidence>
<dbReference type="EMBL" id="JAUSVS010000002">
    <property type="protein sequence ID" value="MDQ0463514.1"/>
    <property type="molecule type" value="Genomic_DNA"/>
</dbReference>
<evidence type="ECO:0000256" key="7">
    <source>
        <dbReference type="ARBA" id="ARBA00022777"/>
    </source>
</evidence>
<dbReference type="EC" id="2.7.13.3" evidence="3"/>
<accession>A0ABU0IR74</accession>
<evidence type="ECO:0000256" key="5">
    <source>
        <dbReference type="ARBA" id="ARBA00022679"/>
    </source>
</evidence>
<comment type="caution">
    <text evidence="14">The sequence shown here is derived from an EMBL/GenBank/DDBJ whole genome shotgun (WGS) entry which is preliminary data.</text>
</comment>
<dbReference type="InterPro" id="IPR050428">
    <property type="entry name" value="TCS_sensor_his_kinase"/>
</dbReference>
<keyword evidence="9" id="KW-0902">Two-component regulatory system</keyword>
<dbReference type="InterPro" id="IPR004358">
    <property type="entry name" value="Sig_transdc_His_kin-like_C"/>
</dbReference>
<dbReference type="Gene3D" id="3.30.565.10">
    <property type="entry name" value="Histidine kinase-like ATPase, C-terminal domain"/>
    <property type="match status" value="1"/>
</dbReference>
<keyword evidence="6 11" id="KW-0812">Transmembrane</keyword>
<dbReference type="PROSITE" id="PS50109">
    <property type="entry name" value="HIS_KIN"/>
    <property type="match status" value="1"/>
</dbReference>
<evidence type="ECO:0000256" key="9">
    <source>
        <dbReference type="ARBA" id="ARBA00023012"/>
    </source>
</evidence>
<dbReference type="Proteomes" id="UP001228905">
    <property type="component" value="Unassembled WGS sequence"/>
</dbReference>
<dbReference type="PROSITE" id="PS50885">
    <property type="entry name" value="HAMP"/>
    <property type="match status" value="1"/>
</dbReference>
<feature type="transmembrane region" description="Helical" evidence="11">
    <location>
        <begin position="20"/>
        <end position="42"/>
    </location>
</feature>
<dbReference type="SUPFAM" id="SSF55874">
    <property type="entry name" value="ATPase domain of HSP90 chaperone/DNA topoisomerase II/histidine kinase"/>
    <property type="match status" value="1"/>
</dbReference>
<dbReference type="Gene3D" id="1.10.287.130">
    <property type="match status" value="1"/>
</dbReference>
<comment type="subcellular location">
    <subcellularLocation>
        <location evidence="2">Membrane</location>
    </subcellularLocation>
</comment>
<evidence type="ECO:0000313" key="14">
    <source>
        <dbReference type="EMBL" id="MDQ0463514.1"/>
    </source>
</evidence>
<evidence type="ECO:0000313" key="15">
    <source>
        <dbReference type="Proteomes" id="UP001228905"/>
    </source>
</evidence>
<evidence type="ECO:0000256" key="2">
    <source>
        <dbReference type="ARBA" id="ARBA00004370"/>
    </source>
</evidence>